<name>A0A3G5BIL0_DOLGE</name>
<evidence type="ECO:0000259" key="17">
    <source>
        <dbReference type="PROSITE" id="PS50905"/>
    </source>
</evidence>
<keyword evidence="9 14" id="KW-0408">Iron</keyword>
<dbReference type="GO" id="GO:0005576">
    <property type="term" value="C:extracellular region"/>
    <property type="evidence" value="ECO:0007669"/>
    <property type="project" value="UniProtKB-SubCell"/>
</dbReference>
<dbReference type="FunFam" id="1.20.1260.10:FF:000017">
    <property type="entry name" value="Ferritin"/>
    <property type="match status" value="1"/>
</dbReference>
<evidence type="ECO:0000256" key="1">
    <source>
        <dbReference type="ARBA" id="ARBA00004555"/>
    </source>
</evidence>
<keyword evidence="4 15" id="KW-0409">Iron storage</keyword>
<dbReference type="EMBL" id="MK075221">
    <property type="protein sequence ID" value="AYV99624.1"/>
    <property type="molecule type" value="mRNA"/>
</dbReference>
<evidence type="ECO:0000256" key="9">
    <source>
        <dbReference type="ARBA" id="ARBA00023004"/>
    </source>
</evidence>
<dbReference type="InterPro" id="IPR012347">
    <property type="entry name" value="Ferritin-like"/>
</dbReference>
<dbReference type="GO" id="GO:0008198">
    <property type="term" value="F:ferrous iron binding"/>
    <property type="evidence" value="ECO:0007669"/>
    <property type="project" value="TreeGrafter"/>
</dbReference>
<evidence type="ECO:0000256" key="7">
    <source>
        <dbReference type="ARBA" id="ARBA00022729"/>
    </source>
</evidence>
<evidence type="ECO:0000256" key="13">
    <source>
        <dbReference type="ARBA" id="ARBA00063343"/>
    </source>
</evidence>
<evidence type="ECO:0000256" key="2">
    <source>
        <dbReference type="ARBA" id="ARBA00004613"/>
    </source>
</evidence>
<evidence type="ECO:0000256" key="11">
    <source>
        <dbReference type="ARBA" id="ARBA00023157"/>
    </source>
</evidence>
<feature type="binding site" evidence="14">
    <location>
        <position position="87"/>
    </location>
    <ligand>
        <name>Fe cation</name>
        <dbReference type="ChEBI" id="CHEBI:24875"/>
        <label>1</label>
    </ligand>
</feature>
<comment type="subunit">
    <text evidence="13">Oligomer of 12 light (L) chains and 12 heavy (H) chains; L and H chains are disulfide-linked. The functional molecule forms a roughly spherical shell with a diameter of 12 nm and contains a central cavity into which the insoluble ferric iron core is deposited.</text>
</comment>
<evidence type="ECO:0000256" key="14">
    <source>
        <dbReference type="PIRSR" id="PIRSR601519-1"/>
    </source>
</evidence>
<comment type="subcellular location">
    <subcellularLocation>
        <location evidence="1">Golgi apparatus</location>
    </subcellularLocation>
    <subcellularLocation>
        <location evidence="2">Secreted</location>
    </subcellularLocation>
</comment>
<evidence type="ECO:0000256" key="8">
    <source>
        <dbReference type="ARBA" id="ARBA00023002"/>
    </source>
</evidence>
<dbReference type="InterPro" id="IPR009078">
    <property type="entry name" value="Ferritin-like_SF"/>
</dbReference>
<feature type="binding site" evidence="14">
    <location>
        <position position="179"/>
    </location>
    <ligand>
        <name>Fe cation</name>
        <dbReference type="ChEBI" id="CHEBI:24875"/>
        <label>1</label>
    </ligand>
</feature>
<dbReference type="GO" id="GO:0006826">
    <property type="term" value="P:iron ion transport"/>
    <property type="evidence" value="ECO:0007669"/>
    <property type="project" value="InterPro"/>
</dbReference>
<evidence type="ECO:0000256" key="15">
    <source>
        <dbReference type="RuleBase" id="RU361145"/>
    </source>
</evidence>
<reference evidence="18" key="1">
    <citation type="journal article" date="2018" name="Toxins">
        <title>Buzz kill: function and proteomic composition of venom from the giant assassin fly Dolopus genitalis (Diptera: Asilidae).</title>
        <authorList>
            <person name="Walker A.A."/>
            <person name="Dobson J."/>
            <person name="Jin J."/>
            <person name="Robinson S.D."/>
            <person name="Herzig V."/>
            <person name="Vetter I."/>
            <person name="King G.F."/>
            <person name="Fry B.G."/>
        </authorList>
    </citation>
    <scope>NUCLEOTIDE SEQUENCE</scope>
    <source>
        <strain evidence="18">Dg103</strain>
        <tissue evidence="18">Venom/thoracic glands</tissue>
    </source>
</reference>
<dbReference type="GO" id="GO:0004322">
    <property type="term" value="F:ferroxidase activity"/>
    <property type="evidence" value="ECO:0007669"/>
    <property type="project" value="UniProtKB-EC"/>
</dbReference>
<evidence type="ECO:0000256" key="10">
    <source>
        <dbReference type="ARBA" id="ARBA00023034"/>
    </source>
</evidence>
<comment type="catalytic activity">
    <reaction evidence="12 15">
        <text>4 Fe(2+) + O2 + 4 H(+) = 4 Fe(3+) + 2 H2O</text>
        <dbReference type="Rhea" id="RHEA:11148"/>
        <dbReference type="ChEBI" id="CHEBI:15377"/>
        <dbReference type="ChEBI" id="CHEBI:15378"/>
        <dbReference type="ChEBI" id="CHEBI:15379"/>
        <dbReference type="ChEBI" id="CHEBI:29033"/>
        <dbReference type="ChEBI" id="CHEBI:29034"/>
        <dbReference type="EC" id="1.16.3.1"/>
    </reaction>
</comment>
<feature type="chain" id="PRO_5018004031" description="Ferritin" evidence="16">
    <location>
        <begin position="20"/>
        <end position="214"/>
    </location>
</feature>
<dbReference type="GO" id="GO:0006879">
    <property type="term" value="P:intracellular iron ion homeostasis"/>
    <property type="evidence" value="ECO:0007669"/>
    <property type="project" value="UniProtKB-KW"/>
</dbReference>
<dbReference type="CDD" id="cd01056">
    <property type="entry name" value="Euk_Ferritin"/>
    <property type="match status" value="1"/>
</dbReference>
<accession>A0A3G5BIL0</accession>
<protein>
    <recommendedName>
        <fullName evidence="15">Ferritin</fullName>
        <ecNumber evidence="15">1.16.3.1</ecNumber>
    </recommendedName>
</protein>
<dbReference type="InterPro" id="IPR008331">
    <property type="entry name" value="Ferritin_DPS_dom"/>
</dbReference>
<feature type="binding site" evidence="14">
    <location>
        <position position="52"/>
    </location>
    <ligand>
        <name>Fe cation</name>
        <dbReference type="ChEBI" id="CHEBI:24875"/>
        <label>1</label>
    </ligand>
</feature>
<dbReference type="PANTHER" id="PTHR11431">
    <property type="entry name" value="FERRITIN"/>
    <property type="match status" value="1"/>
</dbReference>
<dbReference type="GO" id="GO:0005794">
    <property type="term" value="C:Golgi apparatus"/>
    <property type="evidence" value="ECO:0007669"/>
    <property type="project" value="UniProtKB-SubCell"/>
</dbReference>
<keyword evidence="11" id="KW-1015">Disulfide bond</keyword>
<feature type="binding site" evidence="14">
    <location>
        <position position="136"/>
    </location>
    <ligand>
        <name>Fe cation</name>
        <dbReference type="ChEBI" id="CHEBI:24875"/>
        <label>1</label>
    </ligand>
</feature>
<keyword evidence="7 16" id="KW-0732">Signal</keyword>
<feature type="binding site" evidence="14">
    <location>
        <position position="90"/>
    </location>
    <ligand>
        <name>Fe cation</name>
        <dbReference type="ChEBI" id="CHEBI:24875"/>
        <label>1</label>
    </ligand>
</feature>
<evidence type="ECO:0000256" key="4">
    <source>
        <dbReference type="ARBA" id="ARBA00022434"/>
    </source>
</evidence>
<feature type="domain" description="Ferritin-like diiron" evidence="17">
    <location>
        <begin position="35"/>
        <end position="197"/>
    </location>
</feature>
<dbReference type="Pfam" id="PF00210">
    <property type="entry name" value="Ferritin"/>
    <property type="match status" value="1"/>
</dbReference>
<dbReference type="Gene3D" id="1.20.1260.10">
    <property type="match status" value="1"/>
</dbReference>
<comment type="similarity">
    <text evidence="3 15">Belongs to the ferritin family.</text>
</comment>
<evidence type="ECO:0000313" key="18">
    <source>
        <dbReference type="EMBL" id="AYV99624.1"/>
    </source>
</evidence>
<comment type="function">
    <text evidence="15">Stores iron in a soluble, non-toxic, readily available form. Important for iron homeostasis. Iron is taken up in the ferrous form and deposited as ferric hydroxides after oxidation.</text>
</comment>
<organism evidence="18">
    <name type="scientific">Dolopus genitalis</name>
    <name type="common">Giant Australian assassin fly</name>
    <name type="synonym">Asilus genitalis</name>
    <dbReference type="NCBI Taxonomy" id="2488630"/>
    <lineage>
        <taxon>Eukaryota</taxon>
        <taxon>Metazoa</taxon>
        <taxon>Ecdysozoa</taxon>
        <taxon>Arthropoda</taxon>
        <taxon>Hexapoda</taxon>
        <taxon>Insecta</taxon>
        <taxon>Pterygota</taxon>
        <taxon>Neoptera</taxon>
        <taxon>Endopterygota</taxon>
        <taxon>Diptera</taxon>
        <taxon>Brachycera</taxon>
        <taxon>Muscomorpha</taxon>
        <taxon>Asiloidea</taxon>
        <taxon>Asilidae</taxon>
        <taxon>Asilinae</taxon>
        <taxon>Dolopus</taxon>
    </lineage>
</organism>
<evidence type="ECO:0000256" key="5">
    <source>
        <dbReference type="ARBA" id="ARBA00022525"/>
    </source>
</evidence>
<feature type="signal peptide" evidence="16">
    <location>
        <begin position="1"/>
        <end position="19"/>
    </location>
</feature>
<dbReference type="PROSITE" id="PS50905">
    <property type="entry name" value="FERRITIN_LIKE"/>
    <property type="match status" value="1"/>
</dbReference>
<dbReference type="SUPFAM" id="SSF47240">
    <property type="entry name" value="Ferritin-like"/>
    <property type="match status" value="1"/>
</dbReference>
<keyword evidence="6 14" id="KW-0479">Metal-binding</keyword>
<dbReference type="AlphaFoldDB" id="A0A3G5BIL0"/>
<dbReference type="GO" id="GO:0008199">
    <property type="term" value="F:ferric iron binding"/>
    <property type="evidence" value="ECO:0007669"/>
    <property type="project" value="InterPro"/>
</dbReference>
<dbReference type="PANTHER" id="PTHR11431:SF43">
    <property type="entry name" value="FERRITIN"/>
    <property type="match status" value="1"/>
</dbReference>
<keyword evidence="10" id="KW-0333">Golgi apparatus</keyword>
<evidence type="ECO:0000256" key="16">
    <source>
        <dbReference type="SAM" id="SignalP"/>
    </source>
</evidence>
<keyword evidence="8 15" id="KW-0560">Oxidoreductase</keyword>
<evidence type="ECO:0000256" key="6">
    <source>
        <dbReference type="ARBA" id="ARBA00022723"/>
    </source>
</evidence>
<dbReference type="InterPro" id="IPR009040">
    <property type="entry name" value="Ferritin-like_diiron"/>
</dbReference>
<dbReference type="InterPro" id="IPR001519">
    <property type="entry name" value="Ferritin"/>
</dbReference>
<evidence type="ECO:0000256" key="3">
    <source>
        <dbReference type="ARBA" id="ARBA00007513"/>
    </source>
</evidence>
<dbReference type="EC" id="1.16.3.1" evidence="15"/>
<evidence type="ECO:0000256" key="12">
    <source>
        <dbReference type="ARBA" id="ARBA00047990"/>
    </source>
</evidence>
<proteinExistence type="evidence at transcript level"/>
<sequence>MKLFVETFTLALIFGTAFANLQCTVPAVDIPERWIDMTEKCINAVRNQIQREVFASFQYLAMAAHFAQDTVNRPGFAEHYFKAAREERQHATVLIDYLTMRGQLTNEVTDLIKIPTIEKFEWKTAVESLTDALELETNVTESIKAVIGVCEAEKKKDSKGSNNDYHLVDYLTGVYLEEQYKGERELAGKLSTLKKMMTHHGEIGEFLFDKTLLE</sequence>
<keyword evidence="5" id="KW-0964">Secreted</keyword>